<name>A0A9Y3RU91_9CICH</name>
<dbReference type="FunFam" id="2.10.110.10:FF:000003">
    <property type="entry name" value="actin-binding LIM protein 1 isoform X1"/>
    <property type="match status" value="1"/>
</dbReference>
<dbReference type="CDD" id="cd09327">
    <property type="entry name" value="LIM1_abLIM"/>
    <property type="match status" value="1"/>
</dbReference>
<evidence type="ECO:0000313" key="13">
    <source>
        <dbReference type="RefSeq" id="XP_005742454.1"/>
    </source>
</evidence>
<feature type="region of interest" description="Disordered" evidence="9">
    <location>
        <begin position="414"/>
        <end position="505"/>
    </location>
</feature>
<dbReference type="CDD" id="cd09329">
    <property type="entry name" value="LIM3_abLIM"/>
    <property type="match status" value="1"/>
</dbReference>
<dbReference type="Pfam" id="PF02209">
    <property type="entry name" value="VHP"/>
    <property type="match status" value="1"/>
</dbReference>
<dbReference type="PANTHER" id="PTHR24213">
    <property type="entry name" value="ACTIN-BINDING LIM PROTEIN"/>
    <property type="match status" value="1"/>
</dbReference>
<feature type="compositionally biased region" description="Basic and acidic residues" evidence="9">
    <location>
        <begin position="414"/>
        <end position="443"/>
    </location>
</feature>
<dbReference type="GO" id="GO:0001725">
    <property type="term" value="C:stress fiber"/>
    <property type="evidence" value="ECO:0007669"/>
    <property type="project" value="TreeGrafter"/>
</dbReference>
<feature type="region of interest" description="Disordered" evidence="9">
    <location>
        <begin position="607"/>
        <end position="652"/>
    </location>
</feature>
<dbReference type="AlphaFoldDB" id="A0A9Y3RU91"/>
<dbReference type="CDD" id="cd09328">
    <property type="entry name" value="LIM2_abLIM"/>
    <property type="match status" value="1"/>
</dbReference>
<dbReference type="CDD" id="cd09330">
    <property type="entry name" value="LIM4_abLIM"/>
    <property type="match status" value="1"/>
</dbReference>
<evidence type="ECO:0000256" key="2">
    <source>
        <dbReference type="ARBA" id="ARBA00022490"/>
    </source>
</evidence>
<dbReference type="InterPro" id="IPR036886">
    <property type="entry name" value="Villin_headpiece_dom_sf"/>
</dbReference>
<keyword evidence="7 8" id="KW-0440">LIM domain</keyword>
<dbReference type="InterPro" id="IPR001781">
    <property type="entry name" value="Znf_LIM"/>
</dbReference>
<keyword evidence="3" id="KW-0597">Phosphoprotein</keyword>
<reference evidence="13" key="1">
    <citation type="submission" date="2025-08" db="UniProtKB">
        <authorList>
            <consortium name="RefSeq"/>
        </authorList>
    </citation>
    <scope>IDENTIFICATION</scope>
</reference>
<dbReference type="FunFam" id="1.10.950.10:FF:000001">
    <property type="entry name" value="actin-binding LIM protein 1 isoform X2"/>
    <property type="match status" value="1"/>
</dbReference>
<feature type="region of interest" description="Disordered" evidence="9">
    <location>
        <begin position="534"/>
        <end position="570"/>
    </location>
</feature>
<dbReference type="GO" id="GO:0060271">
    <property type="term" value="P:cilium assembly"/>
    <property type="evidence" value="ECO:0007669"/>
    <property type="project" value="TreeGrafter"/>
</dbReference>
<dbReference type="GO" id="GO:0005737">
    <property type="term" value="C:cytoplasm"/>
    <property type="evidence" value="ECO:0007669"/>
    <property type="project" value="UniProtKB-SubCell"/>
</dbReference>
<dbReference type="PROSITE" id="PS00478">
    <property type="entry name" value="LIM_DOMAIN_1"/>
    <property type="match status" value="2"/>
</dbReference>
<keyword evidence="2" id="KW-0963">Cytoplasm</keyword>
<accession>A0A9Y3RU91</accession>
<dbReference type="PROSITE" id="PS51089">
    <property type="entry name" value="HP"/>
    <property type="match status" value="1"/>
</dbReference>
<dbReference type="GO" id="GO:0051015">
    <property type="term" value="F:actin filament binding"/>
    <property type="evidence" value="ECO:0007669"/>
    <property type="project" value="TreeGrafter"/>
</dbReference>
<gene>
    <name evidence="13" type="primary">ablim1a</name>
</gene>
<dbReference type="PANTHER" id="PTHR24213:SF18">
    <property type="entry name" value="ACTIN-BINDING LIM PROTEIN 1"/>
    <property type="match status" value="1"/>
</dbReference>
<feature type="domain" description="LIM zinc-binding" evidence="10">
    <location>
        <begin position="95"/>
        <end position="154"/>
    </location>
</feature>
<dbReference type="PROSITE" id="PS50023">
    <property type="entry name" value="LIM_DOMAIN_2"/>
    <property type="match status" value="3"/>
</dbReference>
<keyword evidence="5" id="KW-0677">Repeat</keyword>
<dbReference type="Pfam" id="PF16182">
    <property type="entry name" value="AbLIM_anchor"/>
    <property type="match status" value="1"/>
</dbReference>
<dbReference type="SMART" id="SM00132">
    <property type="entry name" value="LIM"/>
    <property type="match status" value="4"/>
</dbReference>
<evidence type="ECO:0000256" key="5">
    <source>
        <dbReference type="ARBA" id="ARBA00022737"/>
    </source>
</evidence>
<evidence type="ECO:0000313" key="12">
    <source>
        <dbReference type="Proteomes" id="UP000695023"/>
    </source>
</evidence>
<dbReference type="InterPro" id="IPR003128">
    <property type="entry name" value="Villin_headpiece"/>
</dbReference>
<feature type="domain" description="HP" evidence="11">
    <location>
        <begin position="694"/>
        <end position="762"/>
    </location>
</feature>
<dbReference type="SMART" id="SM00153">
    <property type="entry name" value="VHP"/>
    <property type="match status" value="1"/>
</dbReference>
<sequence>MPTVPNLNSLSKLCSSSRSQSVNRVRVKRKSSVKRMSIIEDGHVAEVLYLIPKQYMEQLPYLNPNDYYLSERLNDVATVAHAQDTRHHSTEKPLIQCYKCGQPCKGEVLRVQNKHFHLKCFTCKVCGCDLAQGGFFMKNGDYLCTLDYQRMHGTRCNGCGDFVEGEVVTALGKTYHPSCFVCTICKRPFPAGDRVTFNGKDCLCQYCVEPMSPGPKDILGSSNCAGCGRDIKNGQALLALDKQWHLGCFKCKACNKVLTGEYISKDGAPYCEKDYQTHFGVQCEACHQFITGKVLEAGDKHYHPSCARCSRCNQMFTEGEEMYLQGSTVWHPGCKNTTRTEERHRERPTRSSSESICSRPGSSIPGSPGHTIYAKVDNEILDYRDLAAIPKVKAIYDIERPDLITYEPMYTTSLDEREERRESVGELHTARRERSPLPDDKSSRNMSPTPSGEGSYDRRERILQRSTSQGSIGSPVYNRHGYTPTLSRSPQHFHRPDQGSNIYRKPPIYKQHDTASIARQSKSADEIIRSATFPAAHAPFPDDSSRSEGDRWPYSLTALGSEGRRRSREEEEEEALKRKLLQEEHLSKIQSGLGKLILKEEMEKEQIRERHARSLSAQRYDPKQTSCDADQPSPTKTNSLPGYGRNGLHRPQSTDFTQYNSYGDMCGGGREFQHIKDGRAALARMDRGVSMPNMLEPKVYPYEMLMITSRGRAKLPRDVDRTRLERHLAPETFFDIFGMEIQEFDRLPLWKRNDMKKKAKLF</sequence>
<evidence type="ECO:0000259" key="11">
    <source>
        <dbReference type="PROSITE" id="PS51089"/>
    </source>
</evidence>
<organism evidence="12 13">
    <name type="scientific">Pundamilia nyererei</name>
    <dbReference type="NCBI Taxonomy" id="303518"/>
    <lineage>
        <taxon>Eukaryota</taxon>
        <taxon>Metazoa</taxon>
        <taxon>Chordata</taxon>
        <taxon>Craniata</taxon>
        <taxon>Vertebrata</taxon>
        <taxon>Euteleostomi</taxon>
        <taxon>Actinopterygii</taxon>
        <taxon>Neopterygii</taxon>
        <taxon>Teleostei</taxon>
        <taxon>Neoteleostei</taxon>
        <taxon>Acanthomorphata</taxon>
        <taxon>Ovalentaria</taxon>
        <taxon>Cichlomorphae</taxon>
        <taxon>Cichliformes</taxon>
        <taxon>Cichlidae</taxon>
        <taxon>African cichlids</taxon>
        <taxon>Pseudocrenilabrinae</taxon>
        <taxon>Haplochromini</taxon>
        <taxon>Pundamilia</taxon>
    </lineage>
</organism>
<evidence type="ECO:0000256" key="6">
    <source>
        <dbReference type="ARBA" id="ARBA00022833"/>
    </source>
</evidence>
<feature type="compositionally biased region" description="Basic and acidic residues" evidence="9">
    <location>
        <begin position="338"/>
        <end position="349"/>
    </location>
</feature>
<evidence type="ECO:0000256" key="8">
    <source>
        <dbReference type="PROSITE-ProRule" id="PRU00125"/>
    </source>
</evidence>
<evidence type="ECO:0000256" key="3">
    <source>
        <dbReference type="ARBA" id="ARBA00022553"/>
    </source>
</evidence>
<keyword evidence="6 8" id="KW-0862">Zinc</keyword>
<dbReference type="GeneID" id="102207435"/>
<dbReference type="FunFam" id="2.10.110.10:FF:000004">
    <property type="entry name" value="actin-binding LIM protein 1 isoform X1"/>
    <property type="match status" value="1"/>
</dbReference>
<feature type="compositionally biased region" description="Low complexity" evidence="9">
    <location>
        <begin position="350"/>
        <end position="369"/>
    </location>
</feature>
<dbReference type="FunFam" id="2.10.110.10:FF:000007">
    <property type="entry name" value="actin-binding LIM protein 1 isoform X1"/>
    <property type="match status" value="1"/>
</dbReference>
<dbReference type="InterPro" id="IPR032402">
    <property type="entry name" value="AbLIM_anchor"/>
</dbReference>
<dbReference type="FunFam" id="2.10.110.10:FF:000024">
    <property type="entry name" value="actin-binding LIM protein 1 isoform X1"/>
    <property type="match status" value="1"/>
</dbReference>
<dbReference type="Gene3D" id="1.10.950.10">
    <property type="entry name" value="Villin headpiece domain"/>
    <property type="match status" value="1"/>
</dbReference>
<dbReference type="Gene3D" id="2.10.110.10">
    <property type="entry name" value="Cysteine Rich Protein"/>
    <property type="match status" value="4"/>
</dbReference>
<evidence type="ECO:0000256" key="7">
    <source>
        <dbReference type="ARBA" id="ARBA00023038"/>
    </source>
</evidence>
<dbReference type="SUPFAM" id="SSF57716">
    <property type="entry name" value="Glucocorticoid receptor-like (DNA-binding domain)"/>
    <property type="match status" value="6"/>
</dbReference>
<keyword evidence="4 8" id="KW-0479">Metal-binding</keyword>
<dbReference type="SUPFAM" id="SSF47050">
    <property type="entry name" value="VHP, Villin headpiece domain"/>
    <property type="match status" value="1"/>
</dbReference>
<protein>
    <submittedName>
        <fullName evidence="13">Actin-binding LIM protein 1a isoform X9</fullName>
    </submittedName>
</protein>
<dbReference type="CTD" id="100003558"/>
<dbReference type="GO" id="GO:0007010">
    <property type="term" value="P:cytoskeleton organization"/>
    <property type="evidence" value="ECO:0007669"/>
    <property type="project" value="InterPro"/>
</dbReference>
<comment type="subcellular location">
    <subcellularLocation>
        <location evidence="1">Cytoplasm</location>
    </subcellularLocation>
</comment>
<evidence type="ECO:0000256" key="9">
    <source>
        <dbReference type="SAM" id="MobiDB-lite"/>
    </source>
</evidence>
<dbReference type="Proteomes" id="UP000695023">
    <property type="component" value="Unplaced"/>
</dbReference>
<feature type="domain" description="LIM zinc-binding" evidence="10">
    <location>
        <begin position="222"/>
        <end position="281"/>
    </location>
</feature>
<dbReference type="RefSeq" id="XP_005742454.1">
    <property type="nucleotide sequence ID" value="XM_005742397.1"/>
</dbReference>
<feature type="compositionally biased region" description="Polar residues" evidence="9">
    <location>
        <begin position="623"/>
        <end position="640"/>
    </location>
</feature>
<dbReference type="Pfam" id="PF00412">
    <property type="entry name" value="LIM"/>
    <property type="match status" value="4"/>
</dbReference>
<dbReference type="GO" id="GO:0030032">
    <property type="term" value="P:lamellipodium assembly"/>
    <property type="evidence" value="ECO:0007669"/>
    <property type="project" value="TreeGrafter"/>
</dbReference>
<feature type="region of interest" description="Disordered" evidence="9">
    <location>
        <begin position="337"/>
        <end position="370"/>
    </location>
</feature>
<evidence type="ECO:0000256" key="1">
    <source>
        <dbReference type="ARBA" id="ARBA00004496"/>
    </source>
</evidence>
<evidence type="ECO:0000256" key="4">
    <source>
        <dbReference type="ARBA" id="ARBA00022723"/>
    </source>
</evidence>
<dbReference type="InterPro" id="IPR051618">
    <property type="entry name" value="Actin-binding_LIM"/>
</dbReference>
<evidence type="ECO:0000259" key="10">
    <source>
        <dbReference type="PROSITE" id="PS50023"/>
    </source>
</evidence>
<keyword evidence="12" id="KW-1185">Reference proteome</keyword>
<proteinExistence type="predicted"/>
<dbReference type="GO" id="GO:0046872">
    <property type="term" value="F:metal ion binding"/>
    <property type="evidence" value="ECO:0007669"/>
    <property type="project" value="UniProtKB-KW"/>
</dbReference>
<feature type="domain" description="LIM zinc-binding" evidence="10">
    <location>
        <begin position="155"/>
        <end position="214"/>
    </location>
</feature>